<dbReference type="AlphaFoldDB" id="A0A6T1ENJ6"/>
<evidence type="ECO:0000259" key="1">
    <source>
        <dbReference type="Pfam" id="PF03372"/>
    </source>
</evidence>
<organism evidence="2">
    <name type="scientific">Alexandrium monilatum</name>
    <dbReference type="NCBI Taxonomy" id="311494"/>
    <lineage>
        <taxon>Eukaryota</taxon>
        <taxon>Sar</taxon>
        <taxon>Alveolata</taxon>
        <taxon>Dinophyceae</taxon>
        <taxon>Gonyaulacales</taxon>
        <taxon>Pyrocystaceae</taxon>
        <taxon>Alexandrium</taxon>
    </lineage>
</organism>
<dbReference type="InterPro" id="IPR050410">
    <property type="entry name" value="CCR4/nocturin_mRNA_transcr"/>
</dbReference>
<evidence type="ECO:0000313" key="3">
    <source>
        <dbReference type="EMBL" id="CAE4608004.1"/>
    </source>
</evidence>
<dbReference type="InterPro" id="IPR005135">
    <property type="entry name" value="Endo/exonuclease/phosphatase"/>
</dbReference>
<feature type="domain" description="Endonuclease/exonuclease/phosphatase" evidence="1">
    <location>
        <begin position="90"/>
        <end position="434"/>
    </location>
</feature>
<dbReference type="SUPFAM" id="SSF56219">
    <property type="entry name" value="DNase I-like"/>
    <property type="match status" value="1"/>
</dbReference>
<name>A0A6T1ENJ6_9DINO</name>
<dbReference type="Gene3D" id="3.60.10.10">
    <property type="entry name" value="Endonuclease/exonuclease/phosphatase"/>
    <property type="match status" value="1"/>
</dbReference>
<dbReference type="EMBL" id="HBNR01046478">
    <property type="protein sequence ID" value="CAE4607999.1"/>
    <property type="molecule type" value="Transcribed_RNA"/>
</dbReference>
<gene>
    <name evidence="2" type="ORF">AMON00008_LOCUS32354</name>
    <name evidence="3" type="ORF">AMON00008_LOCUS32356</name>
</gene>
<protein>
    <recommendedName>
        <fullName evidence="1">Endonuclease/exonuclease/phosphatase domain-containing protein</fullName>
    </recommendedName>
</protein>
<reference evidence="2" key="1">
    <citation type="submission" date="2021-01" db="EMBL/GenBank/DDBJ databases">
        <authorList>
            <person name="Corre E."/>
            <person name="Pelletier E."/>
            <person name="Niang G."/>
            <person name="Scheremetjew M."/>
            <person name="Finn R."/>
            <person name="Kale V."/>
            <person name="Holt S."/>
            <person name="Cochrane G."/>
            <person name="Meng A."/>
            <person name="Brown T."/>
            <person name="Cohen L."/>
        </authorList>
    </citation>
    <scope>NUCLEOTIDE SEQUENCE</scope>
    <source>
        <strain evidence="2">CCMP3105</strain>
    </source>
</reference>
<dbReference type="GO" id="GO:0000175">
    <property type="term" value="F:3'-5'-RNA exonuclease activity"/>
    <property type="evidence" value="ECO:0007669"/>
    <property type="project" value="TreeGrafter"/>
</dbReference>
<proteinExistence type="predicted"/>
<accession>A0A6T1ENJ6</accession>
<evidence type="ECO:0000313" key="2">
    <source>
        <dbReference type="EMBL" id="CAE4607999.1"/>
    </source>
</evidence>
<dbReference type="InterPro" id="IPR036691">
    <property type="entry name" value="Endo/exonu/phosph_ase_sf"/>
</dbReference>
<dbReference type="PANTHER" id="PTHR12121">
    <property type="entry name" value="CARBON CATABOLITE REPRESSOR PROTEIN 4"/>
    <property type="match status" value="1"/>
</dbReference>
<dbReference type="EMBL" id="HBNR01046480">
    <property type="protein sequence ID" value="CAE4608004.1"/>
    <property type="molecule type" value="Transcribed_RNA"/>
</dbReference>
<dbReference type="PANTHER" id="PTHR12121:SF101">
    <property type="entry name" value="ENDONUCLEASE_EXONUCLEASE_PHOSPHATASE DOMAIN-CONTAINING PROTEIN"/>
    <property type="match status" value="1"/>
</dbReference>
<dbReference type="Pfam" id="PF03372">
    <property type="entry name" value="Exo_endo_phos"/>
    <property type="match status" value="1"/>
</dbReference>
<sequence length="447" mass="48352">MLWRAQPVLRTLATAGSRARGARGLAGPGALRAVRLSEGGSQEESPHVLLGAALAGLGTAALALTWQPPRKLCCETTPVGTGQADVRVVTYNLLSPPLATPSHFPKCAPEDVDHRNRFPKILARLEGEVAARAVIGLQEVNLGWAGQLHAFFAERGYTAVFAQYGKTPNGYMGVMLAWPTARFEVQDVEISRLSDTAPKQTWPKTQKAAASPLNPYGFMTRQGLKDVLGCWPPTDPKAEPGSFEWSTARDRLNEAIFVRLKPRGPEPGKAFVVSTYHMPCLFGEPEKVRVVNIHAYLLLSRLRAFASGDPAVLMGDFNVKPGTSSYHLLASGGSLDAAAAAPHGPEEVFGLRERLPAGRPWPEGMVSAYCRFHGSEPLFTNFAQTSGHSEPFVETLDYIWYTPDGFSVVACPELPKRREDVAGPFPNRQEPSDHVLLGATLRLGAAA</sequence>